<dbReference type="Gene3D" id="2.40.160.10">
    <property type="entry name" value="Porin"/>
    <property type="match status" value="3"/>
</dbReference>
<dbReference type="AlphaFoldDB" id="A0A5C7I4S8"/>
<dbReference type="Proteomes" id="UP000323000">
    <property type="component" value="Chromosome 4"/>
</dbReference>
<dbReference type="PANTHER" id="PTHR11743:SF59">
    <property type="entry name" value="MITOCHONDRIAL OUTER MEMBRANE PROTEIN PORIN 2-LIKE ISOFORM X1"/>
    <property type="match status" value="1"/>
</dbReference>
<evidence type="ECO:0000256" key="1">
    <source>
        <dbReference type="ARBA" id="ARBA00009624"/>
    </source>
</evidence>
<dbReference type="EMBL" id="VAHF01000004">
    <property type="protein sequence ID" value="TXG64125.1"/>
    <property type="molecule type" value="Genomic_DNA"/>
</dbReference>
<evidence type="ECO:0000313" key="3">
    <source>
        <dbReference type="Proteomes" id="UP000323000"/>
    </source>
</evidence>
<dbReference type="InterPro" id="IPR023614">
    <property type="entry name" value="Porin_dom_sf"/>
</dbReference>
<dbReference type="OrthoDB" id="7827681at2759"/>
<reference evidence="3" key="1">
    <citation type="journal article" date="2019" name="Gigascience">
        <title>De novo genome assembly of the endangered Acer yangbiense, a plant species with extremely small populations endemic to Yunnan Province, China.</title>
        <authorList>
            <person name="Yang J."/>
            <person name="Wariss H.M."/>
            <person name="Tao L."/>
            <person name="Zhang R."/>
            <person name="Yun Q."/>
            <person name="Hollingsworth P."/>
            <person name="Dao Z."/>
            <person name="Luo G."/>
            <person name="Guo H."/>
            <person name="Ma Y."/>
            <person name="Sun W."/>
        </authorList>
    </citation>
    <scope>NUCLEOTIDE SEQUENCE [LARGE SCALE GENOMIC DNA]</scope>
    <source>
        <strain evidence="3">cv. Malutang</strain>
    </source>
</reference>
<proteinExistence type="inferred from homology"/>
<organism evidence="2 3">
    <name type="scientific">Acer yangbiense</name>
    <dbReference type="NCBI Taxonomy" id="1000413"/>
    <lineage>
        <taxon>Eukaryota</taxon>
        <taxon>Viridiplantae</taxon>
        <taxon>Streptophyta</taxon>
        <taxon>Embryophyta</taxon>
        <taxon>Tracheophyta</taxon>
        <taxon>Spermatophyta</taxon>
        <taxon>Magnoliopsida</taxon>
        <taxon>eudicotyledons</taxon>
        <taxon>Gunneridae</taxon>
        <taxon>Pentapetalae</taxon>
        <taxon>rosids</taxon>
        <taxon>malvids</taxon>
        <taxon>Sapindales</taxon>
        <taxon>Sapindaceae</taxon>
        <taxon>Hippocastanoideae</taxon>
        <taxon>Acereae</taxon>
        <taxon>Acer</taxon>
    </lineage>
</organism>
<evidence type="ECO:0000313" key="2">
    <source>
        <dbReference type="EMBL" id="TXG64125.1"/>
    </source>
</evidence>
<comment type="caution">
    <text evidence="2">The sequence shown here is derived from an EMBL/GenBank/DDBJ whole genome shotgun (WGS) entry which is preliminary data.</text>
</comment>
<sequence>MGAEITRRFSTKENTFAVTGSCKVDQMTTLTARVNNHGKLDTLLLRKIRRKYSLSISGEFDTKSLVKLRLVLDSPNSHNYLQNKNEQLRPQEKKRKSLNKGPCRLFPDIGKEAKDLLNKGYIKEDIFSISKSSSIGVVQSTAVVKHGRLSTSNIVASYKNATVDVKIDSKSHLSSTLGFRGNFSPSTRTIFTLKLPDYSSSELKFQYLHENAALASSFVLNRSPTVAISAAIGDPRITFGVEAEYKTSRSFTKYDAGIHVENHKCNASIILSNKVDLLKASYMHQFDQPMKVAVAAEISRRFSTKENTLTVGGSCEVDRRTALKVKLDNHGKLNTLLLHRFRQKSYLSVSGEINMKGLDKTPRIGLAVFLTFSSAVENGRLSNSNIAAKYAYKNATVDVNVDSKPNLSAKIGFHGQFLPSTKTIATLKLPDYSSSKLKFQYLYKHNALVTSLVLSQSPSVRLTATIGNPTMAFRMKAVCKTGHGSNYDAGIHSANPNCNASIILANKCDLLKASYVHRFHQPVKIAVGAEITRKTLSQLQDHARWIK</sequence>
<dbReference type="InterPro" id="IPR001925">
    <property type="entry name" value="Porin_Euk"/>
</dbReference>
<keyword evidence="3" id="KW-1185">Reference proteome</keyword>
<name>A0A5C7I4S8_9ROSI</name>
<dbReference type="PANTHER" id="PTHR11743">
    <property type="entry name" value="VOLTAGE-DEPENDENT ANION-SELECTIVE CHANNEL"/>
    <property type="match status" value="1"/>
</dbReference>
<dbReference type="CDD" id="cd07306">
    <property type="entry name" value="Porin3_VDAC"/>
    <property type="match status" value="1"/>
</dbReference>
<dbReference type="Pfam" id="PF01459">
    <property type="entry name" value="Porin_3"/>
    <property type="match status" value="2"/>
</dbReference>
<protein>
    <submittedName>
        <fullName evidence="2">Uncharacterized protein</fullName>
    </submittedName>
</protein>
<comment type="similarity">
    <text evidence="1">Belongs to the eukaryotic mitochondrial porin (TC 1.B.8.1) family.</text>
</comment>
<gene>
    <name evidence="2" type="ORF">EZV62_011119</name>
</gene>
<dbReference type="GO" id="GO:0005741">
    <property type="term" value="C:mitochondrial outer membrane"/>
    <property type="evidence" value="ECO:0007669"/>
    <property type="project" value="InterPro"/>
</dbReference>
<dbReference type="GO" id="GO:0008308">
    <property type="term" value="F:voltage-gated monoatomic anion channel activity"/>
    <property type="evidence" value="ECO:0007669"/>
    <property type="project" value="InterPro"/>
</dbReference>
<accession>A0A5C7I4S8</accession>
<dbReference type="InterPro" id="IPR027246">
    <property type="entry name" value="Porin_Euk/Tom40"/>
</dbReference>